<evidence type="ECO:0000313" key="4">
    <source>
        <dbReference type="Proteomes" id="UP000288805"/>
    </source>
</evidence>
<comment type="caution">
    <text evidence="3">The sequence shown here is derived from an EMBL/GenBank/DDBJ whole genome shotgun (WGS) entry which is preliminary data.</text>
</comment>
<organism evidence="3 4">
    <name type="scientific">Vitis vinifera</name>
    <name type="common">Grape</name>
    <dbReference type="NCBI Taxonomy" id="29760"/>
    <lineage>
        <taxon>Eukaryota</taxon>
        <taxon>Viridiplantae</taxon>
        <taxon>Streptophyta</taxon>
        <taxon>Embryophyta</taxon>
        <taxon>Tracheophyta</taxon>
        <taxon>Spermatophyta</taxon>
        <taxon>Magnoliopsida</taxon>
        <taxon>eudicotyledons</taxon>
        <taxon>Gunneridae</taxon>
        <taxon>Pentapetalae</taxon>
        <taxon>rosids</taxon>
        <taxon>Vitales</taxon>
        <taxon>Vitaceae</taxon>
        <taxon>Viteae</taxon>
        <taxon>Vitis</taxon>
    </lineage>
</organism>
<evidence type="ECO:0000256" key="1">
    <source>
        <dbReference type="SAM" id="MobiDB-lite"/>
    </source>
</evidence>
<dbReference type="Pfam" id="PF07727">
    <property type="entry name" value="RVT_2"/>
    <property type="match status" value="1"/>
</dbReference>
<dbReference type="Proteomes" id="UP000288805">
    <property type="component" value="Unassembled WGS sequence"/>
</dbReference>
<feature type="region of interest" description="Disordered" evidence="1">
    <location>
        <begin position="34"/>
        <end position="53"/>
    </location>
</feature>
<feature type="domain" description="Reverse transcriptase Ty1/copia-type" evidence="2">
    <location>
        <begin position="76"/>
        <end position="151"/>
    </location>
</feature>
<evidence type="ECO:0000313" key="3">
    <source>
        <dbReference type="EMBL" id="RVX13350.1"/>
    </source>
</evidence>
<evidence type="ECO:0000259" key="2">
    <source>
        <dbReference type="Pfam" id="PF07727"/>
    </source>
</evidence>
<protein>
    <recommendedName>
        <fullName evidence="2">Reverse transcriptase Ty1/copia-type domain-containing protein</fullName>
    </recommendedName>
</protein>
<gene>
    <name evidence="3" type="ORF">CK203_021078</name>
</gene>
<reference evidence="3 4" key="1">
    <citation type="journal article" date="2018" name="PLoS Genet.">
        <title>Population sequencing reveals clonal diversity and ancestral inbreeding in the grapevine cultivar Chardonnay.</title>
        <authorList>
            <person name="Roach M.J."/>
            <person name="Johnson D.L."/>
            <person name="Bohlmann J."/>
            <person name="van Vuuren H.J."/>
            <person name="Jones S.J."/>
            <person name="Pretorius I.S."/>
            <person name="Schmidt S.A."/>
            <person name="Borneman A.R."/>
        </authorList>
    </citation>
    <scope>NUCLEOTIDE SEQUENCE [LARGE SCALE GENOMIC DNA]</scope>
    <source>
        <strain evidence="4">cv. Chardonnay</strain>
        <tissue evidence="3">Leaf</tissue>
    </source>
</reference>
<dbReference type="AlphaFoldDB" id="A0A438JWK5"/>
<dbReference type="InterPro" id="IPR013103">
    <property type="entry name" value="RVT_2"/>
</dbReference>
<proteinExistence type="predicted"/>
<sequence>MVSELKNGNLYKCYHPPAQRKFVSMDVSHAATKHGDVEKADNIQPAATTEADEAKATNARTIPNLSYTQPVINSRISYHQSYGDHTLFIKQLPKMKIIALIVYVDDIIVIRDDIEEMQNLKGKLEKEFKIKDLRNLRYVLGIEVVRSKMGIYDTQRK</sequence>
<accession>A0A438JWK5</accession>
<name>A0A438JWK5_VITVI</name>
<dbReference type="EMBL" id="QGNW01000024">
    <property type="protein sequence ID" value="RVX13350.1"/>
    <property type="molecule type" value="Genomic_DNA"/>
</dbReference>